<feature type="compositionally biased region" description="Basic and acidic residues" evidence="1">
    <location>
        <begin position="15"/>
        <end position="33"/>
    </location>
</feature>
<dbReference type="EMBL" id="LC625835">
    <property type="protein sequence ID" value="BCU03659.1"/>
    <property type="molecule type" value="Genomic_DNA"/>
</dbReference>
<sequence>MGPSDFFSLTKKKSNRDAEPSGDDDHTQKERENGQMVARPIYTRTAIVGQCRKTRAYLRAMCAMCEDVVGLGRGKGRGESAVLGGGALGRTSFPCRRSTLPRTTVECAHARRHLAIGTGDAQPHAQEK</sequence>
<evidence type="ECO:0000313" key="3">
    <source>
        <dbReference type="Proteomes" id="UP001253637"/>
    </source>
</evidence>
<dbReference type="Proteomes" id="UP001253637">
    <property type="component" value="Segment"/>
</dbReference>
<feature type="region of interest" description="Disordered" evidence="1">
    <location>
        <begin position="1"/>
        <end position="38"/>
    </location>
</feature>
<reference evidence="2" key="1">
    <citation type="submission" date="2021-04" db="EMBL/GenBank/DDBJ databases">
        <title>Draft Genome Sequence of Pandoravirus japonicus, Isolated from the Sabaishi River of Niigata, Japan.</title>
        <authorList>
            <person name="Hosokawa N."/>
            <person name="Takahashi H."/>
            <person name="Aoki K."/>
            <person name="Takemura M."/>
        </authorList>
    </citation>
    <scope>NUCLEOTIDE SEQUENCE</scope>
</reference>
<organism evidence="2 3">
    <name type="scientific">Pandoravirus japonicus</name>
    <dbReference type="NCBI Taxonomy" id="2823154"/>
    <lineage>
        <taxon>Viruses</taxon>
        <taxon>Pandoravirus</taxon>
    </lineage>
</organism>
<evidence type="ECO:0000313" key="2">
    <source>
        <dbReference type="EMBL" id="BCU03659.1"/>
    </source>
</evidence>
<protein>
    <submittedName>
        <fullName evidence="2">Uncharacterized protein</fullName>
    </submittedName>
</protein>
<proteinExistence type="predicted"/>
<accession>A0A811BNF5</accession>
<evidence type="ECO:0000256" key="1">
    <source>
        <dbReference type="SAM" id="MobiDB-lite"/>
    </source>
</evidence>
<name>A0A811BNF5_9VIRU</name>